<gene>
    <name evidence="2" type="ORF">F9C07_2283903</name>
</gene>
<protein>
    <submittedName>
        <fullName evidence="2">Cyanamide hydratase</fullName>
    </submittedName>
</protein>
<feature type="domain" description="HD" evidence="1">
    <location>
        <begin position="78"/>
        <end position="187"/>
    </location>
</feature>
<keyword evidence="3" id="KW-1185">Reference proteome</keyword>
<dbReference type="EMBL" id="CP044618">
    <property type="protein sequence ID" value="QRD90697.1"/>
    <property type="molecule type" value="Genomic_DNA"/>
</dbReference>
<dbReference type="Pfam" id="PF01966">
    <property type="entry name" value="HD"/>
    <property type="match status" value="1"/>
</dbReference>
<accession>A0A7U2MVM6</accession>
<reference evidence="3" key="1">
    <citation type="journal article" date="2021" name="G3 (Bethesda)">
        <title>Chromosome assembled and annotated genome sequence of Aspergillus flavus NRRL 3357.</title>
        <authorList>
            <person name="Skerker J.M."/>
            <person name="Pianalto K.M."/>
            <person name="Mondo S.J."/>
            <person name="Yang K."/>
            <person name="Arkin A.P."/>
            <person name="Keller N.P."/>
            <person name="Grigoriev I.V."/>
            <person name="Louise Glass N.L."/>
        </authorList>
    </citation>
    <scope>NUCLEOTIDE SEQUENCE [LARGE SCALE GENOMIC DNA]</scope>
    <source>
        <strain evidence="3">ATCC 200026 / FGSC A1120 / IAM 13836 / NRRL 3357 / JCM 12722 / SRRC 167</strain>
    </source>
</reference>
<dbReference type="InterPro" id="IPR017771">
    <property type="entry name" value="Cyanamide_hydratase_HD"/>
</dbReference>
<sequence length="255" mass="28760">MSNLRSISKPLLTMSPTRAAQVEEYGWTAVSCDPQQRAATNPPTKPSVPQLVKDTTLPDTPLVKDAIEYVKAELPAHTFNHSMRVYYYGLAIARQHFPEWKFSDETWLLTCLFHDIGTIDKYTQDVFMSFDIYGGIVALNVLTEKGAPAPQAESVAEAIIRHQDPVKVGTIHSIGLLIQLATQFDNLGAHKEYVHPDTVEDVNQHYPRRQWSKCFSSKLREEIGLKPWCHTTAEGEGFPIGIENNTLMEPYDGRF</sequence>
<dbReference type="AlphaFoldDB" id="A0A7U2MVM6"/>
<dbReference type="PANTHER" id="PTHR35569">
    <property type="entry name" value="CYANAMIDE HYDRATASE DDI2-RELATED"/>
    <property type="match status" value="1"/>
</dbReference>
<dbReference type="Gene3D" id="1.10.3210.10">
    <property type="entry name" value="Hypothetical protein af1432"/>
    <property type="match status" value="1"/>
</dbReference>
<organism evidence="2 3">
    <name type="scientific">Aspergillus flavus (strain ATCC 200026 / FGSC A1120 / IAM 13836 / NRRL 3357 / JCM 12722 / SRRC 167)</name>
    <dbReference type="NCBI Taxonomy" id="332952"/>
    <lineage>
        <taxon>Eukaryota</taxon>
        <taxon>Fungi</taxon>
        <taxon>Dikarya</taxon>
        <taxon>Ascomycota</taxon>
        <taxon>Pezizomycotina</taxon>
        <taxon>Eurotiomycetes</taxon>
        <taxon>Eurotiomycetidae</taxon>
        <taxon>Eurotiales</taxon>
        <taxon>Aspergillaceae</taxon>
        <taxon>Aspergillus</taxon>
        <taxon>Aspergillus subgen. Circumdati</taxon>
    </lineage>
</organism>
<dbReference type="PROSITE" id="PS51831">
    <property type="entry name" value="HD"/>
    <property type="match status" value="1"/>
</dbReference>
<name>A0A7U2MVM6_ASPFN</name>
<evidence type="ECO:0000313" key="2">
    <source>
        <dbReference type="EMBL" id="QRD90697.1"/>
    </source>
</evidence>
<dbReference type="InterPro" id="IPR006674">
    <property type="entry name" value="HD_domain"/>
</dbReference>
<dbReference type="VEuPathDB" id="FungiDB:F9C07_2283903"/>
<dbReference type="OMA" id="QVEEYGW"/>
<dbReference type="PANTHER" id="PTHR35569:SF1">
    <property type="entry name" value="CYANAMIDE HYDRATASE DDI2-RELATED"/>
    <property type="match status" value="1"/>
</dbReference>
<dbReference type="InterPro" id="IPR003607">
    <property type="entry name" value="HD/PDEase_dom"/>
</dbReference>
<dbReference type="SMART" id="SM00471">
    <property type="entry name" value="HDc"/>
    <property type="match status" value="1"/>
</dbReference>
<evidence type="ECO:0000259" key="1">
    <source>
        <dbReference type="PROSITE" id="PS51831"/>
    </source>
</evidence>
<dbReference type="NCBIfam" id="TIGR03401">
    <property type="entry name" value="cyanamide_fam"/>
    <property type="match status" value="1"/>
</dbReference>
<dbReference type="Proteomes" id="UP000596276">
    <property type="component" value="Chromosome 4"/>
</dbReference>
<proteinExistence type="predicted"/>
<dbReference type="SUPFAM" id="SSF109604">
    <property type="entry name" value="HD-domain/PDEase-like"/>
    <property type="match status" value="1"/>
</dbReference>
<evidence type="ECO:0000313" key="3">
    <source>
        <dbReference type="Proteomes" id="UP000596276"/>
    </source>
</evidence>
<dbReference type="CDD" id="cd00077">
    <property type="entry name" value="HDc"/>
    <property type="match status" value="1"/>
</dbReference>
<dbReference type="VEuPathDB" id="FungiDB:AFLA_011748"/>